<dbReference type="Pfam" id="PF08284">
    <property type="entry name" value="RVP_2"/>
    <property type="match status" value="1"/>
</dbReference>
<gene>
    <name evidence="1" type="primary">LOC107765708</name>
</gene>
<dbReference type="InterPro" id="IPR021109">
    <property type="entry name" value="Peptidase_aspartic_dom_sf"/>
</dbReference>
<name>A0A1S3XIX7_TOBAC</name>
<dbReference type="RefSeq" id="XP_016439868.1">
    <property type="nucleotide sequence ID" value="XM_016584382.1"/>
</dbReference>
<reference evidence="1" key="1">
    <citation type="submission" date="2025-08" db="UniProtKB">
        <authorList>
            <consortium name="RefSeq"/>
        </authorList>
    </citation>
    <scope>IDENTIFICATION</scope>
</reference>
<dbReference type="OMA" id="HERIFDF"/>
<sequence>MVIRFKKRQVLGPEGHLAKLRQSTIVADYQVRFEALSNETVSISDHWLIQIFLSGLRPDIQSSLILLEEGPLDPNIALDSFVTNEILAEELQCLEVQQHFTISYHALTGRNSSTTLRFKGEINGSHVHVDGGSTDNFIQSRAAKFLNLKVEATPRFSVIAGSGQRLPCTGVVRNMKLLVQECSLILDLYVLDLNDAEVVLGVSWLATLGPVVTDYHERIFDFFLGGNCYR</sequence>
<dbReference type="AlphaFoldDB" id="A0A1S3XIX7"/>
<dbReference type="Gene3D" id="2.40.70.10">
    <property type="entry name" value="Acid Proteases"/>
    <property type="match status" value="1"/>
</dbReference>
<dbReference type="KEGG" id="nta:107765708"/>
<evidence type="ECO:0000313" key="1">
    <source>
        <dbReference type="RefSeq" id="XP_016439868.1"/>
    </source>
</evidence>
<accession>A0A1S3XIX7</accession>
<dbReference type="CDD" id="cd00303">
    <property type="entry name" value="retropepsin_like"/>
    <property type="match status" value="1"/>
</dbReference>
<dbReference type="PaxDb" id="4097-A0A1S3XIX7"/>
<proteinExistence type="predicted"/>
<protein>
    <submittedName>
        <fullName evidence="1">Uncharacterized protein</fullName>
    </submittedName>
</protein>
<organism evidence="1">
    <name type="scientific">Nicotiana tabacum</name>
    <name type="common">Common tobacco</name>
    <dbReference type="NCBI Taxonomy" id="4097"/>
    <lineage>
        <taxon>Eukaryota</taxon>
        <taxon>Viridiplantae</taxon>
        <taxon>Streptophyta</taxon>
        <taxon>Embryophyta</taxon>
        <taxon>Tracheophyta</taxon>
        <taxon>Spermatophyta</taxon>
        <taxon>Magnoliopsida</taxon>
        <taxon>eudicotyledons</taxon>
        <taxon>Gunneridae</taxon>
        <taxon>Pentapetalae</taxon>
        <taxon>asterids</taxon>
        <taxon>lamiids</taxon>
        <taxon>Solanales</taxon>
        <taxon>Solanaceae</taxon>
        <taxon>Nicotianoideae</taxon>
        <taxon>Nicotianeae</taxon>
        <taxon>Nicotiana</taxon>
    </lineage>
</organism>
<dbReference type="OrthoDB" id="1727728at2759"/>
<dbReference type="STRING" id="4097.A0A1S3XIX7"/>